<dbReference type="PROSITE" id="PS00211">
    <property type="entry name" value="ABC_TRANSPORTER_1"/>
    <property type="match status" value="1"/>
</dbReference>
<keyword evidence="7" id="KW-1185">Reference proteome</keyword>
<feature type="domain" description="ABC transporter" evidence="5">
    <location>
        <begin position="264"/>
        <end position="508"/>
    </location>
</feature>
<feature type="domain" description="ABC transporter" evidence="5">
    <location>
        <begin position="15"/>
        <end position="251"/>
    </location>
</feature>
<proteinExistence type="predicted"/>
<evidence type="ECO:0000256" key="2">
    <source>
        <dbReference type="ARBA" id="ARBA00022737"/>
    </source>
</evidence>
<evidence type="ECO:0000256" key="4">
    <source>
        <dbReference type="ARBA" id="ARBA00022840"/>
    </source>
</evidence>
<dbReference type="InterPro" id="IPR017871">
    <property type="entry name" value="ABC_transporter-like_CS"/>
</dbReference>
<dbReference type="InterPro" id="IPR003439">
    <property type="entry name" value="ABC_transporter-like_ATP-bd"/>
</dbReference>
<keyword evidence="3" id="KW-0547">Nucleotide-binding</keyword>
<dbReference type="PROSITE" id="PS50893">
    <property type="entry name" value="ABC_TRANSPORTER_2"/>
    <property type="match status" value="2"/>
</dbReference>
<dbReference type="InterPro" id="IPR050107">
    <property type="entry name" value="ABC_carbohydrate_import_ATPase"/>
</dbReference>
<keyword evidence="1" id="KW-0813">Transport</keyword>
<organism evidence="6 7">
    <name type="scientific">Aquipuribacter nitratireducens</name>
    <dbReference type="NCBI Taxonomy" id="650104"/>
    <lineage>
        <taxon>Bacteria</taxon>
        <taxon>Bacillati</taxon>
        <taxon>Actinomycetota</taxon>
        <taxon>Actinomycetes</taxon>
        <taxon>Micrococcales</taxon>
        <taxon>Intrasporangiaceae</taxon>
        <taxon>Aquipuribacter</taxon>
    </lineage>
</organism>
<accession>A0ABW0GLK6</accession>
<sequence>MVDGDSAAQPLPVLLTMHGIVKHFPGAKALDGVDLDVRAGEVHCLLGQNGAGKSTLIKVLAGAHAPTAGEIRWQGEPLRLSSPVAALEAGIATMYQELDVVDGLTVAENVYLGHELSTGGLTRRREAHTRTAEILRRLGHSEISPNREVGTLPAAGKQVVSMARALSRDARLIIMDEPSAVLDSEEVANLFRVVRELTASGVAVLYISHRLDEIREIGDRITVLKDGRSVASNLPVADTPTPELIRLMTGRTVEQVFPTRNPVADDAPVMLTVENLGLRGEFADVSFTVRAGEVVGLAGLVGSGRSEILETVYGARRATEGRVEVTGKPLRRGSVDAAVTAGIGLAPEERKSQGLLLDEPVYRNITLSTFARQARGPVLDERAERKVAVEQISALDLRPADPDRTMRTLSGGNQQKAMLARWLVHGCRVLLLDEPTRGVDVGARAEIYALVHRLAEAGNAVVVVSSEIEEVLGLSHRVLVVSDGRVLHEGPADQIDEHGVLALVMEGTAA</sequence>
<evidence type="ECO:0000256" key="1">
    <source>
        <dbReference type="ARBA" id="ARBA00022448"/>
    </source>
</evidence>
<dbReference type="GO" id="GO:0005524">
    <property type="term" value="F:ATP binding"/>
    <property type="evidence" value="ECO:0007669"/>
    <property type="project" value="UniProtKB-KW"/>
</dbReference>
<gene>
    <name evidence="6" type="ORF">ACFPJ6_08105</name>
</gene>
<keyword evidence="2" id="KW-0677">Repeat</keyword>
<reference evidence="7" key="1">
    <citation type="journal article" date="2019" name="Int. J. Syst. Evol. Microbiol.">
        <title>The Global Catalogue of Microorganisms (GCM) 10K type strain sequencing project: providing services to taxonomists for standard genome sequencing and annotation.</title>
        <authorList>
            <consortium name="The Broad Institute Genomics Platform"/>
            <consortium name="The Broad Institute Genome Sequencing Center for Infectious Disease"/>
            <person name="Wu L."/>
            <person name="Ma J."/>
        </authorList>
    </citation>
    <scope>NUCLEOTIDE SEQUENCE [LARGE SCALE GENOMIC DNA]</scope>
    <source>
        <strain evidence="7">CCUG 43114</strain>
    </source>
</reference>
<keyword evidence="4 6" id="KW-0067">ATP-binding</keyword>
<dbReference type="PANTHER" id="PTHR43790">
    <property type="entry name" value="CARBOHYDRATE TRANSPORT ATP-BINDING PROTEIN MG119-RELATED"/>
    <property type="match status" value="1"/>
</dbReference>
<protein>
    <submittedName>
        <fullName evidence="6">Sugar ABC transporter ATP-binding protein</fullName>
    </submittedName>
</protein>
<dbReference type="Proteomes" id="UP001596122">
    <property type="component" value="Unassembled WGS sequence"/>
</dbReference>
<comment type="caution">
    <text evidence="6">The sequence shown here is derived from an EMBL/GenBank/DDBJ whole genome shotgun (WGS) entry which is preliminary data.</text>
</comment>
<dbReference type="RefSeq" id="WP_340267704.1">
    <property type="nucleotide sequence ID" value="NZ_JBBEOG010000002.1"/>
</dbReference>
<dbReference type="InterPro" id="IPR003593">
    <property type="entry name" value="AAA+_ATPase"/>
</dbReference>
<dbReference type="EMBL" id="JBHSLD010000007">
    <property type="protein sequence ID" value="MFC5380750.1"/>
    <property type="molecule type" value="Genomic_DNA"/>
</dbReference>
<dbReference type="Gene3D" id="3.40.50.300">
    <property type="entry name" value="P-loop containing nucleotide triphosphate hydrolases"/>
    <property type="match status" value="2"/>
</dbReference>
<evidence type="ECO:0000313" key="6">
    <source>
        <dbReference type="EMBL" id="MFC5380750.1"/>
    </source>
</evidence>
<dbReference type="CDD" id="cd03216">
    <property type="entry name" value="ABC_Carb_Monos_I"/>
    <property type="match status" value="1"/>
</dbReference>
<dbReference type="InterPro" id="IPR027417">
    <property type="entry name" value="P-loop_NTPase"/>
</dbReference>
<dbReference type="SMART" id="SM00382">
    <property type="entry name" value="AAA"/>
    <property type="match status" value="2"/>
</dbReference>
<evidence type="ECO:0000313" key="7">
    <source>
        <dbReference type="Proteomes" id="UP001596122"/>
    </source>
</evidence>
<dbReference type="Pfam" id="PF00005">
    <property type="entry name" value="ABC_tran"/>
    <property type="match status" value="2"/>
</dbReference>
<dbReference type="CDD" id="cd03215">
    <property type="entry name" value="ABC_Carb_Monos_II"/>
    <property type="match status" value="1"/>
</dbReference>
<dbReference type="PANTHER" id="PTHR43790:SF9">
    <property type="entry name" value="GALACTOFURANOSE TRANSPORTER ATP-BINDING PROTEIN YTFR"/>
    <property type="match status" value="1"/>
</dbReference>
<evidence type="ECO:0000259" key="5">
    <source>
        <dbReference type="PROSITE" id="PS50893"/>
    </source>
</evidence>
<dbReference type="SUPFAM" id="SSF52540">
    <property type="entry name" value="P-loop containing nucleoside triphosphate hydrolases"/>
    <property type="match status" value="2"/>
</dbReference>
<evidence type="ECO:0000256" key="3">
    <source>
        <dbReference type="ARBA" id="ARBA00022741"/>
    </source>
</evidence>
<name>A0ABW0GLK6_9MICO</name>